<reference evidence="8" key="2">
    <citation type="journal article" date="2021" name="Syst. Appl. Microbiol.">
        <title>Roseomonas hellenica sp. nov., isolated from roots of wild-growing Alkanna tinctoria.</title>
        <authorList>
            <person name="Rat A."/>
            <person name="Naranjo H.D."/>
            <person name="Lebbe L."/>
            <person name="Cnockaert M."/>
            <person name="Krigas N."/>
            <person name="Grigoriadou K."/>
            <person name="Maloupa E."/>
            <person name="Willems A."/>
        </authorList>
    </citation>
    <scope>NUCLEOTIDE SEQUENCE</scope>
    <source>
        <strain evidence="8">LMG 28251</strain>
    </source>
</reference>
<gene>
    <name evidence="8" type="ORF">GXW79_18050</name>
</gene>
<evidence type="ECO:0000256" key="6">
    <source>
        <dbReference type="SAM" id="Phobius"/>
    </source>
</evidence>
<feature type="transmembrane region" description="Helical" evidence="6">
    <location>
        <begin position="98"/>
        <end position="119"/>
    </location>
</feature>
<feature type="transmembrane region" description="Helical" evidence="6">
    <location>
        <begin position="153"/>
        <end position="172"/>
    </location>
</feature>
<evidence type="ECO:0000259" key="7">
    <source>
        <dbReference type="Pfam" id="PF00892"/>
    </source>
</evidence>
<accession>A0AAF1KP34</accession>
<evidence type="ECO:0000313" key="8">
    <source>
        <dbReference type="EMBL" id="MBR0656984.1"/>
    </source>
</evidence>
<proteinExistence type="inferred from homology"/>
<dbReference type="RefSeq" id="WP_211875847.1">
    <property type="nucleotide sequence ID" value="NZ_JAAEDH010000024.1"/>
</dbReference>
<reference evidence="8" key="1">
    <citation type="submission" date="2020-01" db="EMBL/GenBank/DDBJ databases">
        <authorList>
            <person name="Rat A."/>
        </authorList>
    </citation>
    <scope>NUCLEOTIDE SEQUENCE</scope>
    <source>
        <strain evidence="8">LMG 28251</strain>
    </source>
</reference>
<feature type="transmembrane region" description="Helical" evidence="6">
    <location>
        <begin position="7"/>
        <end position="26"/>
    </location>
</feature>
<organism evidence="8 9">
    <name type="scientific">Plastoroseomonas arctica</name>
    <dbReference type="NCBI Taxonomy" id="1509237"/>
    <lineage>
        <taxon>Bacteria</taxon>
        <taxon>Pseudomonadati</taxon>
        <taxon>Pseudomonadota</taxon>
        <taxon>Alphaproteobacteria</taxon>
        <taxon>Acetobacterales</taxon>
        <taxon>Acetobacteraceae</taxon>
        <taxon>Plastoroseomonas</taxon>
    </lineage>
</organism>
<feature type="transmembrane region" description="Helical" evidence="6">
    <location>
        <begin position="184"/>
        <end position="206"/>
    </location>
</feature>
<dbReference type="GO" id="GO:0016020">
    <property type="term" value="C:membrane"/>
    <property type="evidence" value="ECO:0007669"/>
    <property type="project" value="UniProtKB-SubCell"/>
</dbReference>
<feature type="transmembrane region" description="Helical" evidence="6">
    <location>
        <begin position="46"/>
        <end position="64"/>
    </location>
</feature>
<dbReference type="Proteomes" id="UP001196068">
    <property type="component" value="Unassembled WGS sequence"/>
</dbReference>
<evidence type="ECO:0000256" key="1">
    <source>
        <dbReference type="ARBA" id="ARBA00004141"/>
    </source>
</evidence>
<comment type="caution">
    <text evidence="8">The sequence shown here is derived from an EMBL/GenBank/DDBJ whole genome shotgun (WGS) entry which is preliminary data.</text>
</comment>
<keyword evidence="9" id="KW-1185">Reference proteome</keyword>
<dbReference type="Pfam" id="PF00892">
    <property type="entry name" value="EamA"/>
    <property type="match status" value="2"/>
</dbReference>
<evidence type="ECO:0000256" key="4">
    <source>
        <dbReference type="ARBA" id="ARBA00022989"/>
    </source>
</evidence>
<evidence type="ECO:0000256" key="5">
    <source>
        <dbReference type="ARBA" id="ARBA00023136"/>
    </source>
</evidence>
<feature type="transmembrane region" description="Helical" evidence="6">
    <location>
        <begin position="126"/>
        <end position="147"/>
    </location>
</feature>
<evidence type="ECO:0000313" key="9">
    <source>
        <dbReference type="Proteomes" id="UP001196068"/>
    </source>
</evidence>
<feature type="domain" description="EamA" evidence="7">
    <location>
        <begin position="154"/>
        <end position="282"/>
    </location>
</feature>
<feature type="transmembrane region" description="Helical" evidence="6">
    <location>
        <begin position="76"/>
        <end position="92"/>
    </location>
</feature>
<evidence type="ECO:0000256" key="2">
    <source>
        <dbReference type="ARBA" id="ARBA00009853"/>
    </source>
</evidence>
<sequence length="292" mass="31416">MTGIPASGGVLAGMVWMAVAGIQFNILNAFMRGIAIDLGGFEAQFLRYSAGFAVMLPFILRTGLPRWRPHSLRGQAWRGVVHTAGLLLWFWALPHVPLAELTAIGFTGPLFIMVGAVIFLGEQVILARWIAAGVGALGVAIVVGPGMSTGGGFWGLVMLASTPLFGASFLITKALTRYDRPEVIVVWQAITVSLFTLPFAIPHWTWPTATQWGIVLVAGILGSSGHYCLTQAFRIADISATQPIKFLDLLWASLLGFALFGDIPTTPTLIGAALIFAATWWLARVEARRMGR</sequence>
<dbReference type="InterPro" id="IPR037185">
    <property type="entry name" value="EmrE-like"/>
</dbReference>
<dbReference type="PANTHER" id="PTHR22911:SF6">
    <property type="entry name" value="SOLUTE CARRIER FAMILY 35 MEMBER G1"/>
    <property type="match status" value="1"/>
</dbReference>
<comment type="subcellular location">
    <subcellularLocation>
        <location evidence="1">Membrane</location>
        <topology evidence="1">Multi-pass membrane protein</topology>
    </subcellularLocation>
</comment>
<feature type="domain" description="EamA" evidence="7">
    <location>
        <begin position="12"/>
        <end position="143"/>
    </location>
</feature>
<dbReference type="AlphaFoldDB" id="A0AAF1KP34"/>
<dbReference type="InterPro" id="IPR000620">
    <property type="entry name" value="EamA_dom"/>
</dbReference>
<keyword evidence="4 6" id="KW-1133">Transmembrane helix</keyword>
<keyword evidence="5 6" id="KW-0472">Membrane</keyword>
<dbReference type="EMBL" id="JAAEDH010000024">
    <property type="protein sequence ID" value="MBR0656984.1"/>
    <property type="molecule type" value="Genomic_DNA"/>
</dbReference>
<comment type="similarity">
    <text evidence="2">Belongs to the drug/metabolite transporter (DMT) superfamily. 10 TMS drug/metabolite exporter (DME) (TC 2.A.7.3) family.</text>
</comment>
<protein>
    <submittedName>
        <fullName evidence="8">DMT family transporter</fullName>
    </submittedName>
</protein>
<feature type="transmembrane region" description="Helical" evidence="6">
    <location>
        <begin position="266"/>
        <end position="283"/>
    </location>
</feature>
<dbReference type="PANTHER" id="PTHR22911">
    <property type="entry name" value="ACYL-MALONYL CONDENSING ENZYME-RELATED"/>
    <property type="match status" value="1"/>
</dbReference>
<evidence type="ECO:0000256" key="3">
    <source>
        <dbReference type="ARBA" id="ARBA00022692"/>
    </source>
</evidence>
<dbReference type="SUPFAM" id="SSF103481">
    <property type="entry name" value="Multidrug resistance efflux transporter EmrE"/>
    <property type="match status" value="2"/>
</dbReference>
<keyword evidence="3 6" id="KW-0812">Transmembrane</keyword>
<name>A0AAF1KP34_9PROT</name>